<sequence length="224" mass="26259">MKVSRNDPFDLNLSVRGLGVMMTYVHSDLYEYMYYLTFKRAMKSHVKDFKNAWDQHIEDMEFFRDTNDTFVLNCFSAALKIITAKQELVVRYGIYEQEDLLTRVVISESYRFLPRILIFKRSKSYKKLTAYYERALSECIEAFYAYACVFTASSNKIPLVLKRQFKQPGAASLRLLNHDDHNVQLLSDLITGLTKDLEELKAMRAKKYKNKNIDPSDLNSAFYV</sequence>
<proteinExistence type="predicted"/>
<gene>
    <name evidence="1" type="ORF">SAMN05443550_11493</name>
</gene>
<dbReference type="Proteomes" id="UP000198850">
    <property type="component" value="Unassembled WGS sequence"/>
</dbReference>
<dbReference type="OrthoDB" id="772257at2"/>
<dbReference type="EMBL" id="FNRA01000014">
    <property type="protein sequence ID" value="SEB18335.1"/>
    <property type="molecule type" value="Genomic_DNA"/>
</dbReference>
<dbReference type="STRING" id="425514.SAMN05443550_11493"/>
<dbReference type="RefSeq" id="WP_090559714.1">
    <property type="nucleotide sequence ID" value="NZ_FNRA01000014.1"/>
</dbReference>
<evidence type="ECO:0000313" key="2">
    <source>
        <dbReference type="Proteomes" id="UP000198850"/>
    </source>
</evidence>
<evidence type="ECO:0000313" key="1">
    <source>
        <dbReference type="EMBL" id="SEB18335.1"/>
    </source>
</evidence>
<accession>A0A1H4H9G3</accession>
<reference evidence="1 2" key="1">
    <citation type="submission" date="2016-10" db="EMBL/GenBank/DDBJ databases">
        <authorList>
            <person name="de Groot N.N."/>
        </authorList>
    </citation>
    <scope>NUCLEOTIDE SEQUENCE [LARGE SCALE GENOMIC DNA]</scope>
    <source>
        <strain evidence="1 2">DSM 19033</strain>
    </source>
</reference>
<keyword evidence="2" id="KW-1185">Reference proteome</keyword>
<protein>
    <submittedName>
        <fullName evidence="1">Uncharacterized protein</fullName>
    </submittedName>
</protein>
<dbReference type="AlphaFoldDB" id="A0A1H4H9G3"/>
<name>A0A1H4H9G3_9SPHI</name>
<organism evidence="1 2">
    <name type="scientific">Pedobacter hartonius</name>
    <dbReference type="NCBI Taxonomy" id="425514"/>
    <lineage>
        <taxon>Bacteria</taxon>
        <taxon>Pseudomonadati</taxon>
        <taxon>Bacteroidota</taxon>
        <taxon>Sphingobacteriia</taxon>
        <taxon>Sphingobacteriales</taxon>
        <taxon>Sphingobacteriaceae</taxon>
        <taxon>Pedobacter</taxon>
    </lineage>
</organism>